<reference evidence="1 2" key="1">
    <citation type="journal article" date="2020" name="ISME J.">
        <title>Uncovering the hidden diversity of litter-decomposition mechanisms in mushroom-forming fungi.</title>
        <authorList>
            <person name="Floudas D."/>
            <person name="Bentzer J."/>
            <person name="Ahren D."/>
            <person name="Johansson T."/>
            <person name="Persson P."/>
            <person name="Tunlid A."/>
        </authorList>
    </citation>
    <scope>NUCLEOTIDE SEQUENCE [LARGE SCALE GENOMIC DNA]</scope>
    <source>
        <strain evidence="1 2">CBS 661.87</strain>
    </source>
</reference>
<name>A0A8H5H872_9AGAR</name>
<keyword evidence="2" id="KW-1185">Reference proteome</keyword>
<proteinExistence type="predicted"/>
<dbReference type="OrthoDB" id="3238562at2759"/>
<gene>
    <name evidence="1" type="ORF">D9615_007592</name>
</gene>
<evidence type="ECO:0000313" key="1">
    <source>
        <dbReference type="EMBL" id="KAF5378195.1"/>
    </source>
</evidence>
<evidence type="ECO:0000313" key="2">
    <source>
        <dbReference type="Proteomes" id="UP000565441"/>
    </source>
</evidence>
<protein>
    <submittedName>
        <fullName evidence="1">Uncharacterized protein</fullName>
    </submittedName>
</protein>
<accession>A0A8H5H872</accession>
<dbReference type="InterPro" id="IPR001680">
    <property type="entry name" value="WD40_rpt"/>
</dbReference>
<sequence length="473" mass="52923">MATVALSRYVQWLDTSDNRQINVMRFSRDGECLATGDHNGMLLIYETLTWKPVLRYEASTAIRAIAWHPTSLKPRRLVAGADNGNVFDISFRLADGKAQDEPSSRPIRFKSLIHHIEFNVVGNQFAVAYGPHIYLINSLKHYRVEGGHLGIPKQSHHPAVTRGVHYISDEALIVIFMNPRMGIQLYSAQAPYELLRQFKLRPGGEWLIGSSALSPNRKMLVVTNFHDGVDWYSVKKLKYVHSTRFDPKEHFAVGIDFVTSSGVVVGRSRGGLILANLFTAKNPERQDLFPKSRTQIIAVGRRDGKIMVAAATKERETWPIKYPLRSPLIADDLNPTRTAVLQILQGARVALEKGEGQNEVDTADHNVRKERPHSHWKLVLWTVLISAGVLYISNDFTTSEVHVRTVLVTTTATATTTTFITTAAPTVIMTMTQNTCATRNINIFNFAVPTMAAMETRTFAEAIEGADMDIFNL</sequence>
<comment type="caution">
    <text evidence="1">The sequence shown here is derived from an EMBL/GenBank/DDBJ whole genome shotgun (WGS) entry which is preliminary data.</text>
</comment>
<dbReference type="SMART" id="SM00320">
    <property type="entry name" value="WD40"/>
    <property type="match status" value="2"/>
</dbReference>
<dbReference type="InterPro" id="IPR015943">
    <property type="entry name" value="WD40/YVTN_repeat-like_dom_sf"/>
</dbReference>
<dbReference type="Gene3D" id="2.130.10.10">
    <property type="entry name" value="YVTN repeat-like/Quinoprotein amine dehydrogenase"/>
    <property type="match status" value="1"/>
</dbReference>
<dbReference type="AlphaFoldDB" id="A0A8H5H872"/>
<organism evidence="1 2">
    <name type="scientific">Tricholomella constricta</name>
    <dbReference type="NCBI Taxonomy" id="117010"/>
    <lineage>
        <taxon>Eukaryota</taxon>
        <taxon>Fungi</taxon>
        <taxon>Dikarya</taxon>
        <taxon>Basidiomycota</taxon>
        <taxon>Agaricomycotina</taxon>
        <taxon>Agaricomycetes</taxon>
        <taxon>Agaricomycetidae</taxon>
        <taxon>Agaricales</taxon>
        <taxon>Tricholomatineae</taxon>
        <taxon>Lyophyllaceae</taxon>
        <taxon>Tricholomella</taxon>
    </lineage>
</organism>
<dbReference type="EMBL" id="JAACJP010000021">
    <property type="protein sequence ID" value="KAF5378195.1"/>
    <property type="molecule type" value="Genomic_DNA"/>
</dbReference>
<dbReference type="InterPro" id="IPR036322">
    <property type="entry name" value="WD40_repeat_dom_sf"/>
</dbReference>
<dbReference type="SUPFAM" id="SSF50978">
    <property type="entry name" value="WD40 repeat-like"/>
    <property type="match status" value="1"/>
</dbReference>
<dbReference type="Proteomes" id="UP000565441">
    <property type="component" value="Unassembled WGS sequence"/>
</dbReference>